<gene>
    <name evidence="8" type="ORF">A3C70_01940</name>
</gene>
<protein>
    <submittedName>
        <fullName evidence="8">CRISPR-associated endonuclease Cas2</fullName>
    </submittedName>
</protein>
<evidence type="ECO:0000256" key="5">
    <source>
        <dbReference type="ARBA" id="ARBA00022842"/>
    </source>
</evidence>
<dbReference type="Proteomes" id="UP000178175">
    <property type="component" value="Unassembled WGS sequence"/>
</dbReference>
<keyword evidence="4" id="KW-0378">Hydrolase</keyword>
<evidence type="ECO:0000256" key="3">
    <source>
        <dbReference type="ARBA" id="ARBA00022759"/>
    </source>
</evidence>
<dbReference type="InterPro" id="IPR048846">
    <property type="entry name" value="PaaX-like_central"/>
</dbReference>
<feature type="domain" description="Transcriptional repressor PaaX-like central Cas2-like" evidence="7">
    <location>
        <begin position="97"/>
        <end position="171"/>
    </location>
</feature>
<organism evidence="8 9">
    <name type="scientific">Candidatus Zambryskibacteria bacterium RIFCSPHIGHO2_02_FULL_43_14</name>
    <dbReference type="NCBI Taxonomy" id="1802748"/>
    <lineage>
        <taxon>Bacteria</taxon>
        <taxon>Candidatus Zambryskiibacteriota</taxon>
    </lineage>
</organism>
<dbReference type="SUPFAM" id="SSF143430">
    <property type="entry name" value="TTP0101/SSO1404-like"/>
    <property type="match status" value="1"/>
</dbReference>
<evidence type="ECO:0000313" key="8">
    <source>
        <dbReference type="EMBL" id="OHA96643.1"/>
    </source>
</evidence>
<evidence type="ECO:0000313" key="9">
    <source>
        <dbReference type="Proteomes" id="UP000178175"/>
    </source>
</evidence>
<dbReference type="Gene3D" id="3.30.70.2650">
    <property type="match status" value="1"/>
</dbReference>
<dbReference type="GO" id="GO:0004521">
    <property type="term" value="F:RNA endonuclease activity"/>
    <property type="evidence" value="ECO:0007669"/>
    <property type="project" value="InterPro"/>
</dbReference>
<keyword evidence="1" id="KW-0540">Nuclease</keyword>
<dbReference type="GO" id="GO:0043571">
    <property type="term" value="P:maintenance of CRISPR repeat elements"/>
    <property type="evidence" value="ECO:0007669"/>
    <property type="project" value="InterPro"/>
</dbReference>
<proteinExistence type="predicted"/>
<evidence type="ECO:0000256" key="6">
    <source>
        <dbReference type="ARBA" id="ARBA00023118"/>
    </source>
</evidence>
<dbReference type="EMBL" id="MHVR01000005">
    <property type="protein sequence ID" value="OHA96643.1"/>
    <property type="molecule type" value="Genomic_DNA"/>
</dbReference>
<evidence type="ECO:0000256" key="2">
    <source>
        <dbReference type="ARBA" id="ARBA00022723"/>
    </source>
</evidence>
<keyword evidence="6" id="KW-0051">Antiviral defense</keyword>
<dbReference type="InterPro" id="IPR021127">
    <property type="entry name" value="CRISPR_associated_Cas2"/>
</dbReference>
<dbReference type="Pfam" id="PF20803">
    <property type="entry name" value="PaaX_M"/>
    <property type="match status" value="1"/>
</dbReference>
<dbReference type="NCBIfam" id="TIGR01573">
    <property type="entry name" value="cas2"/>
    <property type="match status" value="1"/>
</dbReference>
<name>A0A1G2THG3_9BACT</name>
<keyword evidence="3 8" id="KW-0255">Endonuclease</keyword>
<evidence type="ECO:0000256" key="1">
    <source>
        <dbReference type="ARBA" id="ARBA00022722"/>
    </source>
</evidence>
<evidence type="ECO:0000256" key="4">
    <source>
        <dbReference type="ARBA" id="ARBA00022801"/>
    </source>
</evidence>
<evidence type="ECO:0000259" key="7">
    <source>
        <dbReference type="Pfam" id="PF20803"/>
    </source>
</evidence>
<sequence>MPRRGSTQEKILLLLLGGLTLGLSRSPRGYLKILGAIHEEWKEIDRRYLISSIRTLYKSKLIHQKDNKDGTTTFILSSEGKRAALTYNLDKMVVKRHKWDKKWRIVIFDIPEKKKKIREMFRYQLKRLGFIELQRSVFVISFECRNEIEYIVEFYNIRKFVRFIEASHIDNELDLKHRFSLV</sequence>
<keyword evidence="5" id="KW-0460">Magnesium</keyword>
<dbReference type="AlphaFoldDB" id="A0A1G2THG3"/>
<accession>A0A1G2THG3</accession>
<keyword evidence="2" id="KW-0479">Metal-binding</keyword>
<reference evidence="8 9" key="1">
    <citation type="journal article" date="2016" name="Nat. Commun.">
        <title>Thousands of microbial genomes shed light on interconnected biogeochemical processes in an aquifer system.</title>
        <authorList>
            <person name="Anantharaman K."/>
            <person name="Brown C.T."/>
            <person name="Hug L.A."/>
            <person name="Sharon I."/>
            <person name="Castelle C.J."/>
            <person name="Probst A.J."/>
            <person name="Thomas B.C."/>
            <person name="Singh A."/>
            <person name="Wilkins M.J."/>
            <person name="Karaoz U."/>
            <person name="Brodie E.L."/>
            <person name="Williams K.H."/>
            <person name="Hubbard S.S."/>
            <person name="Banfield J.F."/>
        </authorList>
    </citation>
    <scope>NUCLEOTIDE SEQUENCE [LARGE SCALE GENOMIC DNA]</scope>
</reference>
<comment type="caution">
    <text evidence="8">The sequence shown here is derived from an EMBL/GenBank/DDBJ whole genome shotgun (WGS) entry which is preliminary data.</text>
</comment>